<comment type="catalytic activity">
    <reaction evidence="11 12">
        <text>phosphoenolpyruvate + UDP-N-acetyl-alpha-D-glucosamine = UDP-N-acetyl-3-O-(1-carboxyvinyl)-alpha-D-glucosamine + phosphate</text>
        <dbReference type="Rhea" id="RHEA:18681"/>
        <dbReference type="ChEBI" id="CHEBI:43474"/>
        <dbReference type="ChEBI" id="CHEBI:57705"/>
        <dbReference type="ChEBI" id="CHEBI:58702"/>
        <dbReference type="ChEBI" id="CHEBI:68483"/>
        <dbReference type="EC" id="2.5.1.7"/>
    </reaction>
</comment>
<dbReference type="Pfam" id="PF00275">
    <property type="entry name" value="EPSP_synthase"/>
    <property type="match status" value="1"/>
</dbReference>
<evidence type="ECO:0000313" key="14">
    <source>
        <dbReference type="EMBL" id="OPX18095.1"/>
    </source>
</evidence>
<evidence type="ECO:0000256" key="7">
    <source>
        <dbReference type="ARBA" id="ARBA00022984"/>
    </source>
</evidence>
<dbReference type="PANTHER" id="PTHR43783">
    <property type="entry name" value="UDP-N-ACETYLGLUCOSAMINE 1-CARBOXYVINYLTRANSFERASE"/>
    <property type="match status" value="1"/>
</dbReference>
<evidence type="ECO:0000256" key="12">
    <source>
        <dbReference type="HAMAP-Rule" id="MF_00111"/>
    </source>
</evidence>
<dbReference type="InterPro" id="IPR001986">
    <property type="entry name" value="Enolpyruvate_Tfrase_dom"/>
</dbReference>
<dbReference type="InterPro" id="IPR036968">
    <property type="entry name" value="Enolpyruvate_Tfrase_sf"/>
</dbReference>
<feature type="binding site" evidence="12">
    <location>
        <position position="92"/>
    </location>
    <ligand>
        <name>UDP-N-acetyl-alpha-D-glucosamine</name>
        <dbReference type="ChEBI" id="CHEBI:57705"/>
    </ligand>
</feature>
<dbReference type="AlphaFoldDB" id="A0A1V4QGW1"/>
<evidence type="ECO:0000256" key="1">
    <source>
        <dbReference type="ARBA" id="ARBA00004496"/>
    </source>
</evidence>
<name>A0A1V4QGW1_UNCW3</name>
<dbReference type="GO" id="GO:0005737">
    <property type="term" value="C:cytoplasm"/>
    <property type="evidence" value="ECO:0007669"/>
    <property type="project" value="UniProtKB-SubCell"/>
</dbReference>
<dbReference type="GO" id="GO:0019277">
    <property type="term" value="P:UDP-N-acetylgalactosamine biosynthetic process"/>
    <property type="evidence" value="ECO:0007669"/>
    <property type="project" value="InterPro"/>
</dbReference>
<keyword evidence="8 12" id="KW-0131">Cell cycle</keyword>
<keyword evidence="4 12" id="KW-0132">Cell division</keyword>
<dbReference type="CDD" id="cd01555">
    <property type="entry name" value="UdpNAET"/>
    <property type="match status" value="1"/>
</dbReference>
<feature type="binding site" evidence="12">
    <location>
        <begin position="22"/>
        <end position="23"/>
    </location>
    <ligand>
        <name>phosphoenolpyruvate</name>
        <dbReference type="ChEBI" id="CHEBI:58702"/>
    </ligand>
</feature>
<evidence type="ECO:0000313" key="15">
    <source>
        <dbReference type="Proteomes" id="UP000191663"/>
    </source>
</evidence>
<feature type="active site" description="Proton donor" evidence="12">
    <location>
        <position position="116"/>
    </location>
</feature>
<dbReference type="GO" id="GO:0051301">
    <property type="term" value="P:cell division"/>
    <property type="evidence" value="ECO:0007669"/>
    <property type="project" value="UniProtKB-KW"/>
</dbReference>
<comment type="caution">
    <text evidence="14">The sequence shown here is derived from an EMBL/GenBank/DDBJ whole genome shotgun (WGS) entry which is preliminary data.</text>
</comment>
<evidence type="ECO:0000256" key="4">
    <source>
        <dbReference type="ARBA" id="ARBA00022618"/>
    </source>
</evidence>
<comment type="subcellular location">
    <subcellularLocation>
        <location evidence="1 12">Cytoplasm</location>
    </subcellularLocation>
</comment>
<dbReference type="Proteomes" id="UP000191663">
    <property type="component" value="Unassembled WGS sequence"/>
</dbReference>
<keyword evidence="5 12" id="KW-0808">Transferase</keyword>
<dbReference type="FunFam" id="3.65.10.10:FF:000001">
    <property type="entry name" value="UDP-N-acetylglucosamine 1-carboxyvinyltransferase"/>
    <property type="match status" value="1"/>
</dbReference>
<evidence type="ECO:0000256" key="6">
    <source>
        <dbReference type="ARBA" id="ARBA00022960"/>
    </source>
</evidence>
<evidence type="ECO:0000259" key="13">
    <source>
        <dbReference type="Pfam" id="PF00275"/>
    </source>
</evidence>
<feature type="binding site" evidence="12">
    <location>
        <position position="330"/>
    </location>
    <ligand>
        <name>UDP-N-acetyl-alpha-D-glucosamine</name>
        <dbReference type="ChEBI" id="CHEBI:57705"/>
    </ligand>
</feature>
<keyword evidence="3 12" id="KW-0963">Cytoplasm</keyword>
<evidence type="ECO:0000256" key="2">
    <source>
        <dbReference type="ARBA" id="ARBA00004752"/>
    </source>
</evidence>
<dbReference type="GO" id="GO:0009252">
    <property type="term" value="P:peptidoglycan biosynthetic process"/>
    <property type="evidence" value="ECO:0007669"/>
    <property type="project" value="UniProtKB-UniRule"/>
</dbReference>
<keyword evidence="9 12" id="KW-0961">Cell wall biogenesis/degradation</keyword>
<dbReference type="InterPro" id="IPR050068">
    <property type="entry name" value="MurA_subfamily"/>
</dbReference>
<evidence type="ECO:0000256" key="9">
    <source>
        <dbReference type="ARBA" id="ARBA00023316"/>
    </source>
</evidence>
<dbReference type="GO" id="GO:0071555">
    <property type="term" value="P:cell wall organization"/>
    <property type="evidence" value="ECO:0007669"/>
    <property type="project" value="UniProtKB-KW"/>
</dbReference>
<dbReference type="GO" id="GO:0008760">
    <property type="term" value="F:UDP-N-acetylglucosamine 1-carboxyvinyltransferase activity"/>
    <property type="evidence" value="ECO:0007669"/>
    <property type="project" value="UniProtKB-UniRule"/>
</dbReference>
<evidence type="ECO:0000256" key="3">
    <source>
        <dbReference type="ARBA" id="ARBA00022490"/>
    </source>
</evidence>
<dbReference type="PANTHER" id="PTHR43783:SF1">
    <property type="entry name" value="UDP-N-ACETYLGLUCOSAMINE 1-CARBOXYVINYLTRANSFERASE"/>
    <property type="match status" value="1"/>
</dbReference>
<evidence type="ECO:0000256" key="8">
    <source>
        <dbReference type="ARBA" id="ARBA00023306"/>
    </source>
</evidence>
<dbReference type="UniPathway" id="UPA00219"/>
<feature type="binding site" evidence="12">
    <location>
        <position position="308"/>
    </location>
    <ligand>
        <name>UDP-N-acetyl-alpha-D-glucosamine</name>
        <dbReference type="ChEBI" id="CHEBI:57705"/>
    </ligand>
</feature>
<sequence length="421" mass="45688">MERFVIDGGRRLSGEVKISGAKNSALPIIAASLLTDREVVLENIPRLNDVDTMLQLVKSIGSKINFTNNILHIQTPKLKSFEAPYDIVRKMRASYYVLGPLIARAGRARVSLPGGCAIGPRPIDLHIKGLKALGVRIEVKAGYINAESRHLRGNRVDLQGPKGTSVGATINVMLAATAAKGTTEITSAACEPEVVDVANFLNHLGAKISGQGTHTIIIKGQKPLNRGQRYRIIPDRIEAGTFAVAGAITRGRIRITGCNLEHLTAVLDKFNEIGVVVKVMDDGLLVDGAGRKRATNIFVAPYPGFPTDMQAQFMALLSIIPGTSTIKETIFENRFMQAVELMRMGADITIEGDTAVINGVRKFSGAYVMASDLRASAALVLAGLAAKGRTVVRRIYHLDRGYEKFEVKLRRLGARIRRESE</sequence>
<dbReference type="NCBIfam" id="TIGR01072">
    <property type="entry name" value="murA"/>
    <property type="match status" value="1"/>
</dbReference>
<dbReference type="EC" id="2.5.1.7" evidence="12"/>
<evidence type="ECO:0000256" key="5">
    <source>
        <dbReference type="ARBA" id="ARBA00022679"/>
    </source>
</evidence>
<keyword evidence="6 12" id="KW-0133">Cell shape</keyword>
<comment type="function">
    <text evidence="12">Cell wall formation. Adds enolpyruvyl to UDP-N-acetylglucosamine.</text>
</comment>
<feature type="domain" description="Enolpyruvate transferase" evidence="13">
    <location>
        <begin position="7"/>
        <end position="409"/>
    </location>
</feature>
<proteinExistence type="inferred from homology"/>
<dbReference type="InterPro" id="IPR013792">
    <property type="entry name" value="RNA3'P_cycl/enolpyr_Trfase_a/b"/>
</dbReference>
<accession>A0A1V4QGW1</accession>
<evidence type="ECO:0000256" key="10">
    <source>
        <dbReference type="ARBA" id="ARBA00038367"/>
    </source>
</evidence>
<feature type="binding site" evidence="12">
    <location>
        <begin position="121"/>
        <end position="125"/>
    </location>
    <ligand>
        <name>UDP-N-acetyl-alpha-D-glucosamine</name>
        <dbReference type="ChEBI" id="CHEBI:57705"/>
    </ligand>
</feature>
<gene>
    <name evidence="12" type="primary">murA</name>
    <name evidence="14" type="ORF">BXT86_02960</name>
</gene>
<feature type="modified residue" description="2-(S-cysteinyl)pyruvic acid O-phosphothioketal" evidence="12">
    <location>
        <position position="116"/>
    </location>
</feature>
<dbReference type="HAMAP" id="MF_00111">
    <property type="entry name" value="MurA"/>
    <property type="match status" value="1"/>
</dbReference>
<dbReference type="GO" id="GO:0008360">
    <property type="term" value="P:regulation of cell shape"/>
    <property type="evidence" value="ECO:0007669"/>
    <property type="project" value="UniProtKB-KW"/>
</dbReference>
<dbReference type="EMBL" id="MUKB01000041">
    <property type="protein sequence ID" value="OPX18095.1"/>
    <property type="molecule type" value="Genomic_DNA"/>
</dbReference>
<organism evidence="14 15">
    <name type="scientific">candidate division WOR-3 bacterium 4484_100</name>
    <dbReference type="NCBI Taxonomy" id="1936077"/>
    <lineage>
        <taxon>Bacteria</taxon>
        <taxon>Bacteria division WOR-3</taxon>
    </lineage>
</organism>
<evidence type="ECO:0000256" key="11">
    <source>
        <dbReference type="ARBA" id="ARBA00047527"/>
    </source>
</evidence>
<comment type="pathway">
    <text evidence="2 12">Cell wall biogenesis; peptidoglycan biosynthesis.</text>
</comment>
<comment type="caution">
    <text evidence="12">Lacks conserved residue(s) required for the propagation of feature annotation.</text>
</comment>
<reference evidence="15" key="1">
    <citation type="submission" date="2017-01" db="EMBL/GenBank/DDBJ databases">
        <title>Novel pathways for hydrocarbon cycling and metabolic interdependencies in hydrothermal sediment communities.</title>
        <authorList>
            <person name="Dombrowski N."/>
            <person name="Seitz K."/>
            <person name="Teske A."/>
            <person name="Baker B."/>
        </authorList>
    </citation>
    <scope>NUCLEOTIDE SEQUENCE [LARGE SCALE GENOMIC DNA]</scope>
</reference>
<keyword evidence="12" id="KW-0670">Pyruvate</keyword>
<dbReference type="SUPFAM" id="SSF55205">
    <property type="entry name" value="EPT/RTPC-like"/>
    <property type="match status" value="1"/>
</dbReference>
<comment type="similarity">
    <text evidence="10 12">Belongs to the EPSP synthase family. MurA subfamily.</text>
</comment>
<protein>
    <recommendedName>
        <fullName evidence="12">UDP-N-acetylglucosamine 1-carboxyvinyltransferase</fullName>
        <ecNumber evidence="12">2.5.1.7</ecNumber>
    </recommendedName>
    <alternativeName>
        <fullName evidence="12">Enoylpyruvate transferase</fullName>
    </alternativeName>
    <alternativeName>
        <fullName evidence="12">UDP-N-acetylglucosamine enolpyruvyl transferase</fullName>
        <shortName evidence="12">EPT</shortName>
    </alternativeName>
</protein>
<dbReference type="NCBIfam" id="NF006873">
    <property type="entry name" value="PRK09369.1"/>
    <property type="match status" value="1"/>
</dbReference>
<dbReference type="Gene3D" id="3.65.10.10">
    <property type="entry name" value="Enolpyruvate transferase domain"/>
    <property type="match status" value="2"/>
</dbReference>
<dbReference type="InterPro" id="IPR005750">
    <property type="entry name" value="UDP_GlcNAc_COvinyl_MurA"/>
</dbReference>
<keyword evidence="7 12" id="KW-0573">Peptidoglycan synthesis</keyword>